<evidence type="ECO:0000313" key="3">
    <source>
        <dbReference type="Proteomes" id="UP000233766"/>
    </source>
</evidence>
<feature type="region of interest" description="Disordered" evidence="1">
    <location>
        <begin position="26"/>
        <end position="107"/>
    </location>
</feature>
<name>A0A2N3VHJ8_9NOCA</name>
<organism evidence="2 3">
    <name type="scientific">Nocardia fluminea</name>
    <dbReference type="NCBI Taxonomy" id="134984"/>
    <lineage>
        <taxon>Bacteria</taxon>
        <taxon>Bacillati</taxon>
        <taxon>Actinomycetota</taxon>
        <taxon>Actinomycetes</taxon>
        <taxon>Mycobacteriales</taxon>
        <taxon>Nocardiaceae</taxon>
        <taxon>Nocardia</taxon>
    </lineage>
</organism>
<feature type="compositionally biased region" description="Acidic residues" evidence="1">
    <location>
        <begin position="53"/>
        <end position="64"/>
    </location>
</feature>
<comment type="caution">
    <text evidence="2">The sequence shown here is derived from an EMBL/GenBank/DDBJ whole genome shotgun (WGS) entry which is preliminary data.</text>
</comment>
<dbReference type="OrthoDB" id="9887763at2"/>
<dbReference type="Proteomes" id="UP000233766">
    <property type="component" value="Unassembled WGS sequence"/>
</dbReference>
<gene>
    <name evidence="2" type="ORF">ATK86_5574</name>
</gene>
<reference evidence="2 3" key="1">
    <citation type="submission" date="2017-12" db="EMBL/GenBank/DDBJ databases">
        <title>Sequencing the genomes of 1000 Actinobacteria strains.</title>
        <authorList>
            <person name="Klenk H.-P."/>
        </authorList>
    </citation>
    <scope>NUCLEOTIDE SEQUENCE [LARGE SCALE GENOMIC DNA]</scope>
    <source>
        <strain evidence="2 3">DSM 44489</strain>
    </source>
</reference>
<proteinExistence type="predicted"/>
<evidence type="ECO:0000256" key="1">
    <source>
        <dbReference type="SAM" id="MobiDB-lite"/>
    </source>
</evidence>
<dbReference type="AlphaFoldDB" id="A0A2N3VHJ8"/>
<dbReference type="EMBL" id="PJMW01000002">
    <property type="protein sequence ID" value="PKV81118.1"/>
    <property type="molecule type" value="Genomic_DNA"/>
</dbReference>
<accession>A0A2N3VHJ8</accession>
<protein>
    <submittedName>
        <fullName evidence="2">Uncharacterized protein</fullName>
    </submittedName>
</protein>
<sequence>MRGTAVGAAALGALVLAGVAIGIVRSGDPSAPATPSTGQDVSTVTNESKPAGDDEYDPDLEEPVIEPGKPNTLKEFAEDSRDGVAPGEYQIGPKGLESGPLRSTYNP</sequence>
<evidence type="ECO:0000313" key="2">
    <source>
        <dbReference type="EMBL" id="PKV81118.1"/>
    </source>
</evidence>
<feature type="compositionally biased region" description="Polar residues" evidence="1">
    <location>
        <begin position="33"/>
        <end position="48"/>
    </location>
</feature>
<keyword evidence="3" id="KW-1185">Reference proteome</keyword>